<feature type="domain" description="Histidine-specific methyltransferase SAM-dependent" evidence="3">
    <location>
        <begin position="21"/>
        <end position="319"/>
    </location>
</feature>
<proteinExistence type="predicted"/>
<evidence type="ECO:0000313" key="4">
    <source>
        <dbReference type="EMBL" id="MBZ5751061.1"/>
    </source>
</evidence>
<keyword evidence="5" id="KW-1185">Reference proteome</keyword>
<reference evidence="4" key="1">
    <citation type="submission" date="2024-05" db="EMBL/GenBank/DDBJ databases">
        <title>Metabacillus sp. nov., isolated from the rhizosphere soil of tomato plants.</title>
        <authorList>
            <person name="Ma R."/>
        </authorList>
    </citation>
    <scope>NUCLEOTIDE SEQUENCE</scope>
    <source>
        <strain evidence="4">DBTR6</strain>
    </source>
</reference>
<dbReference type="Proteomes" id="UP001165287">
    <property type="component" value="Unassembled WGS sequence"/>
</dbReference>
<dbReference type="PIRSF" id="PIRSF018005">
    <property type="entry name" value="UCP018005"/>
    <property type="match status" value="1"/>
</dbReference>
<dbReference type="InterPro" id="IPR029063">
    <property type="entry name" value="SAM-dependent_MTases_sf"/>
</dbReference>
<dbReference type="EC" id="2.1.1.44" evidence="4"/>
<accession>A0ABS7USE8</accession>
<dbReference type="GO" id="GO:0032259">
    <property type="term" value="P:methylation"/>
    <property type="evidence" value="ECO:0007669"/>
    <property type="project" value="UniProtKB-KW"/>
</dbReference>
<protein>
    <submittedName>
        <fullName evidence="4">L-histidine N(Alpha)-methyltransferase</fullName>
        <ecNumber evidence="4">2.1.1.44</ecNumber>
    </submittedName>
</protein>
<gene>
    <name evidence="4" type="primary">egtD</name>
    <name evidence="4" type="ORF">K9V48_12570</name>
</gene>
<dbReference type="SUPFAM" id="SSF53335">
    <property type="entry name" value="S-adenosyl-L-methionine-dependent methyltransferases"/>
    <property type="match status" value="1"/>
</dbReference>
<dbReference type="Pfam" id="PF10017">
    <property type="entry name" value="Methyltransf_33"/>
    <property type="match status" value="1"/>
</dbReference>
<dbReference type="RefSeq" id="WP_224139338.1">
    <property type="nucleotide sequence ID" value="NZ_JAIQUM010000025.1"/>
</dbReference>
<dbReference type="Gene3D" id="3.40.50.150">
    <property type="entry name" value="Vaccinia Virus protein VP39"/>
    <property type="match status" value="1"/>
</dbReference>
<dbReference type="InterPro" id="IPR017804">
    <property type="entry name" value="MeTrfase_EgtD-like"/>
</dbReference>
<comment type="caution">
    <text evidence="4">The sequence shown here is derived from an EMBL/GenBank/DDBJ whole genome shotgun (WGS) entry which is preliminary data.</text>
</comment>
<keyword evidence="2 4" id="KW-0808">Transferase</keyword>
<dbReference type="NCBIfam" id="TIGR03438">
    <property type="entry name" value="egtD_ergothio"/>
    <property type="match status" value="1"/>
</dbReference>
<dbReference type="InterPro" id="IPR051128">
    <property type="entry name" value="EgtD_Methyltrsf_superfamily"/>
</dbReference>
<dbReference type="GO" id="GO:0052706">
    <property type="term" value="F:L-histidine N(alpha)-methyltransferase activity"/>
    <property type="evidence" value="ECO:0007669"/>
    <property type="project" value="UniProtKB-EC"/>
</dbReference>
<keyword evidence="1 4" id="KW-0489">Methyltransferase</keyword>
<organism evidence="4 5">
    <name type="scientific">Metabacillus rhizolycopersici</name>
    <dbReference type="NCBI Taxonomy" id="2875709"/>
    <lineage>
        <taxon>Bacteria</taxon>
        <taxon>Bacillati</taxon>
        <taxon>Bacillota</taxon>
        <taxon>Bacilli</taxon>
        <taxon>Bacillales</taxon>
        <taxon>Bacillaceae</taxon>
        <taxon>Metabacillus</taxon>
    </lineage>
</organism>
<evidence type="ECO:0000256" key="2">
    <source>
        <dbReference type="ARBA" id="ARBA00022679"/>
    </source>
</evidence>
<sequence>MNVQKTSVKLLDVQSNTENFRLEVLTGLNKEPKQLDSKWLYDEKGSSLFEKITTLPEYYLTRTELLILRRYAKEMVSFFGERAILIDLGSGSSEKVKILLDEVPDLSAYIPVDISKEFLKESATALASEYPSLKVTAVCADYTKLFDLSSFNQEGKMIVFFPGSTIGNFEPSHAEAFFKRISKMLTKGDGLLIGIDMKKDPSILNRAYNDSFGITAAFNLNVLARINRELQADFQLHQFEHYAYYNEKHERIEMHIQSLVDQVVTIDRMPILFKKGETIHTENSYKYDVTTFKTMVEKNGFKTEKVWTDPDSFFSVHYLTLSFP</sequence>
<dbReference type="PANTHER" id="PTHR43397">
    <property type="entry name" value="ERGOTHIONEINE BIOSYNTHESIS PROTEIN 1"/>
    <property type="match status" value="1"/>
</dbReference>
<evidence type="ECO:0000259" key="3">
    <source>
        <dbReference type="Pfam" id="PF10017"/>
    </source>
</evidence>
<dbReference type="InterPro" id="IPR019257">
    <property type="entry name" value="MeTrfase_dom"/>
</dbReference>
<evidence type="ECO:0000256" key="1">
    <source>
        <dbReference type="ARBA" id="ARBA00022603"/>
    </source>
</evidence>
<dbReference type="EMBL" id="JAIQUM010000025">
    <property type="protein sequence ID" value="MBZ5751061.1"/>
    <property type="molecule type" value="Genomic_DNA"/>
</dbReference>
<dbReference type="InterPro" id="IPR035094">
    <property type="entry name" value="EgtD"/>
</dbReference>
<name>A0ABS7USE8_9BACI</name>
<evidence type="ECO:0000313" key="5">
    <source>
        <dbReference type="Proteomes" id="UP001165287"/>
    </source>
</evidence>
<dbReference type="PANTHER" id="PTHR43397:SF1">
    <property type="entry name" value="ERGOTHIONEINE BIOSYNTHESIS PROTEIN 1"/>
    <property type="match status" value="1"/>
</dbReference>